<dbReference type="FunFam" id="1.10.287.950:FF:000001">
    <property type="entry name" value="Methyl-accepting chemotaxis sensory transducer"/>
    <property type="match status" value="1"/>
</dbReference>
<reference evidence="16 17" key="1">
    <citation type="journal article" date="2011" name="J. Bacteriol.">
        <title>Genome sequence of Methyloversatilis universalis FAM5T, a methylotrophic representative of the order Rhodocyclales.</title>
        <authorList>
            <person name="Kittichotirat W."/>
            <person name="Good N.M."/>
            <person name="Hall R."/>
            <person name="Bringel F."/>
            <person name="Lajus A."/>
            <person name="Medigue C."/>
            <person name="Smalley N.E."/>
            <person name="Beck D."/>
            <person name="Bumgarner R."/>
            <person name="Vuilleumier S."/>
            <person name="Kalyuzhnaya M.G."/>
        </authorList>
    </citation>
    <scope>NUCLEOTIDE SEQUENCE [LARGE SCALE GENOMIC DNA]</scope>
    <source>
        <strain evidence="17">ATCC BAA-1314 / JCM 13912 / FAM5</strain>
    </source>
</reference>
<dbReference type="GO" id="GO:0005886">
    <property type="term" value="C:plasma membrane"/>
    <property type="evidence" value="ECO:0007669"/>
    <property type="project" value="UniProtKB-SubCell"/>
</dbReference>
<evidence type="ECO:0000256" key="2">
    <source>
        <dbReference type="ARBA" id="ARBA00022475"/>
    </source>
</evidence>
<comment type="similarity">
    <text evidence="9">Belongs to the methyl-accepting chemotaxis (MCP) protein family.</text>
</comment>
<evidence type="ECO:0000313" key="17">
    <source>
        <dbReference type="Proteomes" id="UP000005019"/>
    </source>
</evidence>
<dbReference type="Gene3D" id="1.10.287.950">
    <property type="entry name" value="Methyl-accepting chemotaxis protein"/>
    <property type="match status" value="1"/>
</dbReference>
<evidence type="ECO:0000256" key="8">
    <source>
        <dbReference type="ARBA" id="ARBA00023136"/>
    </source>
</evidence>
<dbReference type="FunFam" id="3.30.450.20:FF:000046">
    <property type="entry name" value="Aerotaxis sensor receptor"/>
    <property type="match status" value="1"/>
</dbReference>
<comment type="caution">
    <text evidence="16">The sequence shown here is derived from an EMBL/GenBank/DDBJ whole genome shotgun (WGS) entry which is preliminary data.</text>
</comment>
<dbReference type="InterPro" id="IPR003660">
    <property type="entry name" value="HAMP_dom"/>
</dbReference>
<dbReference type="Proteomes" id="UP000005019">
    <property type="component" value="Unassembled WGS sequence"/>
</dbReference>
<keyword evidence="17" id="KW-1185">Reference proteome</keyword>
<feature type="coiled-coil region" evidence="11">
    <location>
        <begin position="864"/>
        <end position="891"/>
    </location>
</feature>
<proteinExistence type="inferred from homology"/>
<dbReference type="SUPFAM" id="SSF58104">
    <property type="entry name" value="Methyl-accepting chemotaxis protein (MCP) signaling domain"/>
    <property type="match status" value="1"/>
</dbReference>
<dbReference type="Gene3D" id="6.10.340.10">
    <property type="match status" value="1"/>
</dbReference>
<dbReference type="Gene3D" id="3.30.450.20">
    <property type="entry name" value="PAS domain"/>
    <property type="match status" value="2"/>
</dbReference>
<keyword evidence="11" id="KW-0175">Coiled coil</keyword>
<dbReference type="AlphaFoldDB" id="F5RE93"/>
<dbReference type="GO" id="GO:0052131">
    <property type="term" value="P:positive aerotaxis"/>
    <property type="evidence" value="ECO:0007669"/>
    <property type="project" value="UniProtKB-ARBA"/>
</dbReference>
<evidence type="ECO:0000259" key="15">
    <source>
        <dbReference type="PROSITE" id="PS50885"/>
    </source>
</evidence>
<dbReference type="InterPro" id="IPR013655">
    <property type="entry name" value="PAS_fold_3"/>
</dbReference>
<dbReference type="PROSITE" id="PS50111">
    <property type="entry name" value="CHEMOTAXIS_TRANSDUC_2"/>
    <property type="match status" value="1"/>
</dbReference>
<feature type="transmembrane region" description="Helical" evidence="12">
    <location>
        <begin position="343"/>
        <end position="366"/>
    </location>
</feature>
<evidence type="ECO:0000256" key="4">
    <source>
        <dbReference type="ARBA" id="ARBA00022500"/>
    </source>
</evidence>
<evidence type="ECO:0000256" key="3">
    <source>
        <dbReference type="ARBA" id="ARBA00022481"/>
    </source>
</evidence>
<dbReference type="PROSITE" id="PS50112">
    <property type="entry name" value="PAS"/>
    <property type="match status" value="2"/>
</dbReference>
<dbReference type="CDD" id="cd06225">
    <property type="entry name" value="HAMP"/>
    <property type="match status" value="1"/>
</dbReference>
<comment type="subcellular location">
    <subcellularLocation>
        <location evidence="1">Cell inner membrane</location>
        <topology evidence="1">Multi-pass membrane protein</topology>
    </subcellularLocation>
</comment>
<feature type="transmembrane region" description="Helical" evidence="12">
    <location>
        <begin position="168"/>
        <end position="190"/>
    </location>
</feature>
<dbReference type="eggNOG" id="COG3829">
    <property type="taxonomic scope" value="Bacteria"/>
</dbReference>
<evidence type="ECO:0000256" key="9">
    <source>
        <dbReference type="ARBA" id="ARBA00029447"/>
    </source>
</evidence>
<protein>
    <submittedName>
        <fullName evidence="16">PAS protein</fullName>
    </submittedName>
</protein>
<dbReference type="STRING" id="1000565.METUNv1_02611"/>
<evidence type="ECO:0000259" key="14">
    <source>
        <dbReference type="PROSITE" id="PS50112"/>
    </source>
</evidence>
<dbReference type="SUPFAM" id="SSF55785">
    <property type="entry name" value="PYP-like sensor domain (PAS domain)"/>
    <property type="match status" value="1"/>
</dbReference>
<dbReference type="PANTHER" id="PTHR43531">
    <property type="entry name" value="PROTEIN ICFG"/>
    <property type="match status" value="1"/>
</dbReference>
<dbReference type="Pfam" id="PF00015">
    <property type="entry name" value="MCPsignal"/>
    <property type="match status" value="1"/>
</dbReference>
<keyword evidence="10" id="KW-0807">Transducer</keyword>
<keyword evidence="5" id="KW-0997">Cell inner membrane</keyword>
<dbReference type="EMBL" id="AFHG01000052">
    <property type="protein sequence ID" value="EGK71224.1"/>
    <property type="molecule type" value="Genomic_DNA"/>
</dbReference>
<keyword evidence="3" id="KW-0488">Methylation</keyword>
<evidence type="ECO:0000256" key="12">
    <source>
        <dbReference type="SAM" id="Phobius"/>
    </source>
</evidence>
<dbReference type="NCBIfam" id="TIGR00229">
    <property type="entry name" value="sensory_box"/>
    <property type="match status" value="1"/>
</dbReference>
<dbReference type="InterPro" id="IPR000014">
    <property type="entry name" value="PAS"/>
</dbReference>
<evidence type="ECO:0000256" key="1">
    <source>
        <dbReference type="ARBA" id="ARBA00004429"/>
    </source>
</evidence>
<dbReference type="SUPFAM" id="SSF158472">
    <property type="entry name" value="HAMP domain-like"/>
    <property type="match status" value="1"/>
</dbReference>
<dbReference type="Pfam" id="PF00672">
    <property type="entry name" value="HAMP"/>
    <property type="match status" value="1"/>
</dbReference>
<organism evidence="16 17">
    <name type="scientific">Methyloversatilis universalis (strain ATCC BAA-1314 / DSM 25237 / JCM 13912 / CCUG 52030 / FAM5)</name>
    <dbReference type="NCBI Taxonomy" id="1000565"/>
    <lineage>
        <taxon>Bacteria</taxon>
        <taxon>Pseudomonadati</taxon>
        <taxon>Pseudomonadota</taxon>
        <taxon>Betaproteobacteria</taxon>
        <taxon>Nitrosomonadales</taxon>
        <taxon>Sterolibacteriaceae</taxon>
        <taxon>Methyloversatilis</taxon>
    </lineage>
</organism>
<feature type="domain" description="HAMP" evidence="15">
    <location>
        <begin position="589"/>
        <end position="641"/>
    </location>
</feature>
<sequence>MRINSPVTGREVELTDRHNIVSRTDLKGQIVYVNRDFIDISGFDEAELIGQPHNIVRHPDMPREAFEDMWRCLKSERPWTGLVKNRCKNGDHYWVVANATPVLENGVVTGYMSVRTRPTREQVAAAESAYRAFREGTAKGLGIRDGVVVKTGFSPTRFIAGLSIRARMFGIVGIVGLAMAGIAATGMQALQYSESVLKVTYNDRVVPTQQLKVVSDMYAVNIVDTAHKVRNGNIDFAQGEQNISQARAAIAKNWDSYRASSMTDEEVRLVEQAVPLMKTADASIDRLASIMRAKDMAALTAYTVQDLYPVIDPISGKVGELVDLQIRVAGEEIEHVRDASGRAFAIMGGLLVAGLLVAGLGAWLLLRAIRKPISDVKAIVRRMAEGRLDVEVDTTRRDEMVAILDATKTMKIKLGADMAEERRVADENLRIREALDSVTTNVRIADNAGKVLYANKTLVETLRRTESEIRRKVPQFSADAFVGSDITVFYDDPEAARARLAALNSTVKSEIVIGGRLYQLTTSPILNAAGQRLGSVGEWLDRTDEVAIEKEVTDLVRGAGNGDFTRRLSVENKQGFFRQLAEGLNGLVEQVATSLGDLASVLNAMASGDLNRKIDGQYQGTFAQLKDDTNTTVDRLREVVGRIKESTEAINTAAREIAAGNSDLSARTEEQASSLEETASSMEELNATVKQNADSAQKANELGRQSNEAVTRGAETVKRVVLTMSDIQDSSKKIADIIGVIDSIAFQTNILALNAAVEAARAGEQGRGFAVVASEVRNLAQRSAQAAKEIKGLIAASVERVDDGAKLVAEAGDTMERVVDSFRQVTGLVTDIASASQEQASGIAQVTQAVSQMDGVTQQNAALVEQAAAAAESLEEQARSLMRAVGQFKLDGAGGLSSGYERAVAAPVVREAANTEPVLLRSRGGVLGKVKRVAPVSLAAAEDEWEEF</sequence>
<dbReference type="OrthoDB" id="9813966at2"/>
<dbReference type="Pfam" id="PF18947">
    <property type="entry name" value="HAMP_2"/>
    <property type="match status" value="1"/>
</dbReference>
<dbReference type="Pfam" id="PF12729">
    <property type="entry name" value="4HB_MCP_1"/>
    <property type="match status" value="1"/>
</dbReference>
<evidence type="ECO:0000256" key="10">
    <source>
        <dbReference type="PROSITE-ProRule" id="PRU00284"/>
    </source>
</evidence>
<dbReference type="InterPro" id="IPR035965">
    <property type="entry name" value="PAS-like_dom_sf"/>
</dbReference>
<dbReference type="InterPro" id="IPR004089">
    <property type="entry name" value="MCPsignal_dom"/>
</dbReference>
<dbReference type="GO" id="GO:0007165">
    <property type="term" value="P:signal transduction"/>
    <property type="evidence" value="ECO:0007669"/>
    <property type="project" value="UniProtKB-KW"/>
</dbReference>
<feature type="domain" description="Methyl-accepting transducer" evidence="13">
    <location>
        <begin position="646"/>
        <end position="875"/>
    </location>
</feature>
<keyword evidence="2" id="KW-1003">Cell membrane</keyword>
<evidence type="ECO:0000256" key="5">
    <source>
        <dbReference type="ARBA" id="ARBA00022519"/>
    </source>
</evidence>
<evidence type="ECO:0000256" key="7">
    <source>
        <dbReference type="ARBA" id="ARBA00022989"/>
    </source>
</evidence>
<gene>
    <name evidence="16" type="ORF">METUNv1_02611</name>
</gene>
<dbReference type="PROSITE" id="PS50885">
    <property type="entry name" value="HAMP"/>
    <property type="match status" value="2"/>
</dbReference>
<keyword evidence="4" id="KW-0145">Chemotaxis</keyword>
<keyword evidence="7 12" id="KW-1133">Transmembrane helix</keyword>
<feature type="domain" description="PAS" evidence="14">
    <location>
        <begin position="25"/>
        <end position="76"/>
    </location>
</feature>
<feature type="domain" description="HAMP" evidence="15">
    <location>
        <begin position="367"/>
        <end position="419"/>
    </location>
</feature>
<dbReference type="SMART" id="SM00091">
    <property type="entry name" value="PAS"/>
    <property type="match status" value="2"/>
</dbReference>
<dbReference type="eggNOG" id="COG0840">
    <property type="taxonomic scope" value="Bacteria"/>
</dbReference>
<dbReference type="SMART" id="SM00304">
    <property type="entry name" value="HAMP"/>
    <property type="match status" value="2"/>
</dbReference>
<feature type="coiled-coil region" evidence="11">
    <location>
        <begin position="665"/>
        <end position="692"/>
    </location>
</feature>
<dbReference type="Pfam" id="PF08447">
    <property type="entry name" value="PAS_3"/>
    <property type="match status" value="1"/>
</dbReference>
<feature type="domain" description="PAS" evidence="14">
    <location>
        <begin position="427"/>
        <end position="469"/>
    </location>
</feature>
<evidence type="ECO:0000256" key="6">
    <source>
        <dbReference type="ARBA" id="ARBA00022692"/>
    </source>
</evidence>
<evidence type="ECO:0000256" key="11">
    <source>
        <dbReference type="SAM" id="Coils"/>
    </source>
</evidence>
<keyword evidence="8 12" id="KW-0472">Membrane</keyword>
<dbReference type="InterPro" id="IPR051310">
    <property type="entry name" value="MCP_chemotaxis"/>
</dbReference>
<evidence type="ECO:0000259" key="13">
    <source>
        <dbReference type="PROSITE" id="PS50111"/>
    </source>
</evidence>
<dbReference type="CDD" id="cd00130">
    <property type="entry name" value="PAS"/>
    <property type="match status" value="1"/>
</dbReference>
<dbReference type="GO" id="GO:0004888">
    <property type="term" value="F:transmembrane signaling receptor activity"/>
    <property type="evidence" value="ECO:0007669"/>
    <property type="project" value="TreeGrafter"/>
</dbReference>
<dbReference type="InterPro" id="IPR024478">
    <property type="entry name" value="HlyB_4HB_MCP"/>
</dbReference>
<accession>F5RE93</accession>
<dbReference type="Pfam" id="PF13188">
    <property type="entry name" value="PAS_8"/>
    <property type="match status" value="1"/>
</dbReference>
<dbReference type="RefSeq" id="WP_008062350.1">
    <property type="nucleotide sequence ID" value="NZ_AFHG01000052.1"/>
</dbReference>
<evidence type="ECO:0000313" key="16">
    <source>
        <dbReference type="EMBL" id="EGK71224.1"/>
    </source>
</evidence>
<dbReference type="CDD" id="cd11386">
    <property type="entry name" value="MCP_signal"/>
    <property type="match status" value="1"/>
</dbReference>
<name>F5RE93_METUF</name>
<dbReference type="PANTHER" id="PTHR43531:SF14">
    <property type="entry name" value="METHYL-ACCEPTING CHEMOTAXIS PROTEIN I-RELATED"/>
    <property type="match status" value="1"/>
</dbReference>
<dbReference type="SMART" id="SM00283">
    <property type="entry name" value="MA"/>
    <property type="match status" value="1"/>
</dbReference>
<keyword evidence="6 12" id="KW-0812">Transmembrane</keyword>